<reference evidence="2" key="1">
    <citation type="submission" date="2016-10" db="EMBL/GenBank/DDBJ databases">
        <authorList>
            <person name="Varghese N."/>
            <person name="Submissions S."/>
        </authorList>
    </citation>
    <scope>NUCLEOTIDE SEQUENCE [LARGE SCALE GENOMIC DNA]</scope>
    <source>
        <strain evidence="2">DSM 22002</strain>
    </source>
</reference>
<dbReference type="InterPro" id="IPR011200">
    <property type="entry name" value="UCP012608"/>
</dbReference>
<dbReference type="RefSeq" id="WP_092505634.1">
    <property type="nucleotide sequence ID" value="NZ_LT629695.1"/>
</dbReference>
<dbReference type="Pfam" id="PF10094">
    <property type="entry name" value="DUF2332"/>
    <property type="match status" value="1"/>
</dbReference>
<dbReference type="OrthoDB" id="8899077at2"/>
<dbReference type="EMBL" id="LT629695">
    <property type="protein sequence ID" value="SDH85241.1"/>
    <property type="molecule type" value="Genomic_DNA"/>
</dbReference>
<dbReference type="STRING" id="399736.SAMN04489720_2605"/>
<organism evidence="1 2">
    <name type="scientific">Agrococcus jejuensis</name>
    <dbReference type="NCBI Taxonomy" id="399736"/>
    <lineage>
        <taxon>Bacteria</taxon>
        <taxon>Bacillati</taxon>
        <taxon>Actinomycetota</taxon>
        <taxon>Actinomycetes</taxon>
        <taxon>Micrococcales</taxon>
        <taxon>Microbacteriaceae</taxon>
        <taxon>Agrococcus</taxon>
    </lineage>
</organism>
<gene>
    <name evidence="1" type="ORF">SAMN04489720_2605</name>
</gene>
<protein>
    <recommendedName>
        <fullName evidence="3">DUF2332 domain-containing protein</fullName>
    </recommendedName>
</protein>
<evidence type="ECO:0008006" key="3">
    <source>
        <dbReference type="Google" id="ProtNLM"/>
    </source>
</evidence>
<accession>A0A1G8FT09</accession>
<dbReference type="Proteomes" id="UP000198822">
    <property type="component" value="Chromosome I"/>
</dbReference>
<name>A0A1G8FT09_9MICO</name>
<evidence type="ECO:0000313" key="1">
    <source>
        <dbReference type="EMBL" id="SDH85241.1"/>
    </source>
</evidence>
<sequence length="333" mass="36219">MEDETAEAVIATRWLWFAEVEGDLRSPRYADWARGLAGDEDLLARLAPLTRIEQQPNLVLSAMRFAGVDPLLPWTWAQAVVHERWDAIEACVRTRRTQTNEARRLATLLPAFASQPQPLAIVEVGASMGLCLQPGRWSYAYETAAGERVLGDPAAPRLEARLDGAVPRMPDIAWSAGLDIHPLSAASDDDVRWLETLIWPIGDGEPNAERLDRLHAAVAIARAHGPTVRDGDLLDGTMALVDEARDRAATTVVFHTAVLAYVAAEGRAAFAETMRGSDATWISNEGLGVLPEVRVRLDALDAGPGAADFCIAVDEQPFALADAHGGWVRLLER</sequence>
<proteinExistence type="predicted"/>
<dbReference type="AlphaFoldDB" id="A0A1G8FT09"/>
<keyword evidence="2" id="KW-1185">Reference proteome</keyword>
<evidence type="ECO:0000313" key="2">
    <source>
        <dbReference type="Proteomes" id="UP000198822"/>
    </source>
</evidence>